<dbReference type="Proteomes" id="UP001642409">
    <property type="component" value="Unassembled WGS sequence"/>
</dbReference>
<evidence type="ECO:0000256" key="2">
    <source>
        <dbReference type="SAM" id="MobiDB-lite"/>
    </source>
</evidence>
<comment type="caution">
    <text evidence="3">The sequence shown here is derived from an EMBL/GenBank/DDBJ whole genome shotgun (WGS) entry which is preliminary data.</text>
</comment>
<dbReference type="EMBL" id="CATOUU010000764">
    <property type="protein sequence ID" value="CAI9946687.1"/>
    <property type="molecule type" value="Genomic_DNA"/>
</dbReference>
<reference evidence="3" key="1">
    <citation type="submission" date="2023-06" db="EMBL/GenBank/DDBJ databases">
        <authorList>
            <person name="Kurt Z."/>
        </authorList>
    </citation>
    <scope>NUCLEOTIDE SEQUENCE</scope>
</reference>
<evidence type="ECO:0000256" key="1">
    <source>
        <dbReference type="SAM" id="Coils"/>
    </source>
</evidence>
<keyword evidence="1" id="KW-0175">Coiled coil</keyword>
<evidence type="ECO:0000313" key="3">
    <source>
        <dbReference type="EMBL" id="CAI9946687.1"/>
    </source>
</evidence>
<feature type="compositionally biased region" description="Polar residues" evidence="2">
    <location>
        <begin position="1"/>
        <end position="10"/>
    </location>
</feature>
<gene>
    <name evidence="3" type="ORF">HINF_LOCUS34332</name>
    <name evidence="4" type="ORF">HINF_LOCUS44090</name>
</gene>
<dbReference type="SMART" id="SM00320">
    <property type="entry name" value="WD40"/>
    <property type="match status" value="7"/>
</dbReference>
<evidence type="ECO:0000313" key="5">
    <source>
        <dbReference type="Proteomes" id="UP001642409"/>
    </source>
</evidence>
<dbReference type="PANTHER" id="PTHR22836">
    <property type="entry name" value="WD40 REPEAT PROTEIN"/>
    <property type="match status" value="1"/>
</dbReference>
<dbReference type="SUPFAM" id="SSF50978">
    <property type="entry name" value="WD40 repeat-like"/>
    <property type="match status" value="1"/>
</dbReference>
<accession>A0AA86PYX4</accession>
<feature type="region of interest" description="Disordered" evidence="2">
    <location>
        <begin position="1"/>
        <end position="25"/>
    </location>
</feature>
<dbReference type="GO" id="GO:0005847">
    <property type="term" value="C:mRNA cleavage and polyadenylation specificity factor complex"/>
    <property type="evidence" value="ECO:0007669"/>
    <property type="project" value="TreeGrafter"/>
</dbReference>
<protein>
    <submittedName>
        <fullName evidence="3">Collagen alpha 1 chain</fullName>
    </submittedName>
    <submittedName>
        <fullName evidence="4">Collagen_alpha 1 chain</fullName>
    </submittedName>
</protein>
<reference evidence="4 5" key="2">
    <citation type="submission" date="2024-07" db="EMBL/GenBank/DDBJ databases">
        <authorList>
            <person name="Akdeniz Z."/>
        </authorList>
    </citation>
    <scope>NUCLEOTIDE SEQUENCE [LARGE SCALE GENOMIC DNA]</scope>
</reference>
<proteinExistence type="predicted"/>
<dbReference type="EMBL" id="CAXDID020000186">
    <property type="protein sequence ID" value="CAL6050860.1"/>
    <property type="molecule type" value="Genomic_DNA"/>
</dbReference>
<dbReference type="InterPro" id="IPR001680">
    <property type="entry name" value="WD40_rpt"/>
</dbReference>
<dbReference type="AlphaFoldDB" id="A0AA86PYX4"/>
<dbReference type="PANTHER" id="PTHR22836:SF0">
    <property type="entry name" value="PRE-MRNA 3' END PROCESSING PROTEIN WDR33"/>
    <property type="match status" value="1"/>
</dbReference>
<name>A0AA86PYX4_9EUKA</name>
<keyword evidence="3" id="KW-0176">Collagen</keyword>
<feature type="coiled-coil region" evidence="1">
    <location>
        <begin position="473"/>
        <end position="500"/>
    </location>
</feature>
<sequence length="541" mass="62219">MWNKQFQNRADPNRRRDGSQASKAKSNKTIDYECVYQNQFDPIFRMRCALDPSFSIQTSIPPLEQYERSIHQIPPVLTKYVNRRKCEQKQQRERLYVDVTFAKYNPDGRFLLVGSNAGIVYIYNSYDFSFHYQYMLQTRKFPVPSLTGLAFHPNNSNAAFVSNDKGQIHYYDNLLHYDISMHDQATTIFQDQKLNSIAISSCGSQLVTGCENGQLATVETHRRQAPNGVQKYKVFDKSCNDAIFQSHGKQLIIAAGEKIKLIDQRVNRDQMIVSGTYYKQFSEEPVNKLAMHVQGNLLAAAGSDGCRIFDIRNMSEESYRCLYSVKPKHETSVGSCVMWHPVYPDVFVVGDEAGDINFYDLNYTNASYGFEKLFENNFTENFKAEFTQQPEISQTHNLYSIGYVHSAHRSQKGTGTALIDMDIHPSGNSLGTTGKDKDVRFWTYPGSGNLQNDLFHGGNIDPAAQEFQFNQSHKELQSEQDELEKKIKDIEKMERNQNEDIFGREEVQLQMKQYVSTADERQREAEEADYIREREGAGRRI</sequence>
<feature type="region of interest" description="Disordered" evidence="2">
    <location>
        <begin position="518"/>
        <end position="541"/>
    </location>
</feature>
<dbReference type="InterPro" id="IPR015943">
    <property type="entry name" value="WD40/YVTN_repeat-like_dom_sf"/>
</dbReference>
<dbReference type="GO" id="GO:0031124">
    <property type="term" value="P:mRNA 3'-end processing"/>
    <property type="evidence" value="ECO:0007669"/>
    <property type="project" value="InterPro"/>
</dbReference>
<organism evidence="3">
    <name type="scientific">Hexamita inflata</name>
    <dbReference type="NCBI Taxonomy" id="28002"/>
    <lineage>
        <taxon>Eukaryota</taxon>
        <taxon>Metamonada</taxon>
        <taxon>Diplomonadida</taxon>
        <taxon>Hexamitidae</taxon>
        <taxon>Hexamitinae</taxon>
        <taxon>Hexamita</taxon>
    </lineage>
</organism>
<dbReference type="InterPro" id="IPR036322">
    <property type="entry name" value="WD40_repeat_dom_sf"/>
</dbReference>
<evidence type="ECO:0000313" key="4">
    <source>
        <dbReference type="EMBL" id="CAL6050860.1"/>
    </source>
</evidence>
<dbReference type="Gene3D" id="2.130.10.10">
    <property type="entry name" value="YVTN repeat-like/Quinoprotein amine dehydrogenase"/>
    <property type="match status" value="2"/>
</dbReference>
<dbReference type="InterPro" id="IPR045245">
    <property type="entry name" value="Pfs2-like"/>
</dbReference>
<keyword evidence="5" id="KW-1185">Reference proteome</keyword>